<reference evidence="3" key="1">
    <citation type="submission" date="2017-09" db="EMBL/GenBank/DDBJ databases">
        <title>Depth-based differentiation of microbial function through sediment-hosted aquifers and enrichment of novel symbionts in the deep terrestrial subsurface.</title>
        <authorList>
            <person name="Probst A.J."/>
            <person name="Ladd B."/>
            <person name="Jarett J.K."/>
            <person name="Geller-Mcgrath D.E."/>
            <person name="Sieber C.M.K."/>
            <person name="Emerson J.B."/>
            <person name="Anantharaman K."/>
            <person name="Thomas B.C."/>
            <person name="Malmstrom R."/>
            <person name="Stieglmeier M."/>
            <person name="Klingl A."/>
            <person name="Woyke T."/>
            <person name="Ryan C.M."/>
            <person name="Banfield J.F."/>
        </authorList>
    </citation>
    <scope>NUCLEOTIDE SEQUENCE [LARGE SCALE GENOMIC DNA]</scope>
</reference>
<accession>A0A2M8D8B5</accession>
<gene>
    <name evidence="2" type="ORF">CO088_01585</name>
</gene>
<dbReference type="InterPro" id="IPR050765">
    <property type="entry name" value="Riboflavin_Biosynth_HTPR"/>
</dbReference>
<dbReference type="PANTHER" id="PTHR38011">
    <property type="entry name" value="DIHYDROFOLATE REDUCTASE FAMILY PROTEIN (AFU_ORTHOLOGUE AFUA_8G06820)"/>
    <property type="match status" value="1"/>
</dbReference>
<proteinExistence type="predicted"/>
<dbReference type="AlphaFoldDB" id="A0A2M8D8B5"/>
<protein>
    <recommendedName>
        <fullName evidence="1">Bacterial bifunctional deaminase-reductase C-terminal domain-containing protein</fullName>
    </recommendedName>
</protein>
<evidence type="ECO:0000259" key="1">
    <source>
        <dbReference type="Pfam" id="PF01872"/>
    </source>
</evidence>
<organism evidence="2 3">
    <name type="scientific">Candidatus Yonathbacteria bacterium CG_4_9_14_0_8_um_filter_46_47</name>
    <dbReference type="NCBI Taxonomy" id="1975106"/>
    <lineage>
        <taxon>Bacteria</taxon>
        <taxon>Candidatus Yonathiibacteriota</taxon>
    </lineage>
</organism>
<dbReference type="InterPro" id="IPR002734">
    <property type="entry name" value="RibDG_C"/>
</dbReference>
<dbReference type="Gene3D" id="3.40.430.10">
    <property type="entry name" value="Dihydrofolate Reductase, subunit A"/>
    <property type="match status" value="1"/>
</dbReference>
<name>A0A2M8D8B5_9BACT</name>
<dbReference type="InterPro" id="IPR024072">
    <property type="entry name" value="DHFR-like_dom_sf"/>
</dbReference>
<dbReference type="SUPFAM" id="SSF53597">
    <property type="entry name" value="Dihydrofolate reductase-like"/>
    <property type="match status" value="1"/>
</dbReference>
<dbReference type="Proteomes" id="UP000229236">
    <property type="component" value="Unassembled WGS sequence"/>
</dbReference>
<evidence type="ECO:0000313" key="3">
    <source>
        <dbReference type="Proteomes" id="UP000229236"/>
    </source>
</evidence>
<dbReference type="EMBL" id="PFTM01000031">
    <property type="protein sequence ID" value="PJB83412.1"/>
    <property type="molecule type" value="Genomic_DNA"/>
</dbReference>
<comment type="caution">
    <text evidence="2">The sequence shown here is derived from an EMBL/GenBank/DDBJ whole genome shotgun (WGS) entry which is preliminary data.</text>
</comment>
<dbReference type="PANTHER" id="PTHR38011:SF11">
    <property type="entry name" value="2,5-DIAMINO-6-RIBOSYLAMINO-4(3H)-PYRIMIDINONE 5'-PHOSPHATE REDUCTASE"/>
    <property type="match status" value="1"/>
</dbReference>
<evidence type="ECO:0000313" key="2">
    <source>
        <dbReference type="EMBL" id="PJB83412.1"/>
    </source>
</evidence>
<dbReference type="GO" id="GO:0008703">
    <property type="term" value="F:5-amino-6-(5-phosphoribosylamino)uracil reductase activity"/>
    <property type="evidence" value="ECO:0007669"/>
    <property type="project" value="InterPro"/>
</dbReference>
<feature type="domain" description="Bacterial bifunctional deaminase-reductase C-terminal" evidence="1">
    <location>
        <begin position="18"/>
        <end position="166"/>
    </location>
</feature>
<dbReference type="GO" id="GO:0009231">
    <property type="term" value="P:riboflavin biosynthetic process"/>
    <property type="evidence" value="ECO:0007669"/>
    <property type="project" value="InterPro"/>
</dbReference>
<sequence length="183" mass="20875">MNKMRPQRLIRSKTRFVAFVAASIDGQISLFEKTLPRWTSKEDWRFFQSSLSRIDAVVVGRNTYVAATKRLRKRNTFVLSSRPKMFTRRGNVTFVNPVNVDLASMLAKYKTVAVLGGGAVYRFMLESGLLDEIFVTVEPLIFGRGKEMFVGGTRTTRVSLLSVKRLNRAGTLLLHYQINHQQL</sequence>
<dbReference type="Pfam" id="PF01872">
    <property type="entry name" value="RibD_C"/>
    <property type="match status" value="1"/>
</dbReference>